<feature type="transmembrane region" description="Helical" evidence="10">
    <location>
        <begin position="405"/>
        <end position="426"/>
    </location>
</feature>
<name>A0ABV8J2Y3_9ACTN</name>
<feature type="region of interest" description="Disordered" evidence="9">
    <location>
        <begin position="173"/>
        <end position="230"/>
    </location>
</feature>
<evidence type="ECO:0000256" key="1">
    <source>
        <dbReference type="ARBA" id="ARBA00004651"/>
    </source>
</evidence>
<dbReference type="EMBL" id="JBHSBL010000023">
    <property type="protein sequence ID" value="MFC4069911.1"/>
    <property type="molecule type" value="Genomic_DNA"/>
</dbReference>
<keyword evidence="15" id="KW-1185">Reference proteome</keyword>
<feature type="transmembrane region" description="Helical" evidence="10">
    <location>
        <begin position="447"/>
        <end position="469"/>
    </location>
</feature>
<evidence type="ECO:0000256" key="8">
    <source>
        <dbReference type="ARBA" id="ARBA00023136"/>
    </source>
</evidence>
<dbReference type="Pfam" id="PF05425">
    <property type="entry name" value="CopD"/>
    <property type="match status" value="1"/>
</dbReference>
<evidence type="ECO:0000256" key="9">
    <source>
        <dbReference type="SAM" id="MobiDB-lite"/>
    </source>
</evidence>
<dbReference type="InterPro" id="IPR032694">
    <property type="entry name" value="CopC/D"/>
</dbReference>
<feature type="transmembrane region" description="Helical" evidence="10">
    <location>
        <begin position="305"/>
        <end position="324"/>
    </location>
</feature>
<dbReference type="InterPro" id="IPR014755">
    <property type="entry name" value="Cu-Rt/internalin_Ig-like"/>
</dbReference>
<dbReference type="Pfam" id="PF04234">
    <property type="entry name" value="CopC"/>
    <property type="match status" value="1"/>
</dbReference>
<organism evidence="14 15">
    <name type="scientific">Actinoplanes subglobosus</name>
    <dbReference type="NCBI Taxonomy" id="1547892"/>
    <lineage>
        <taxon>Bacteria</taxon>
        <taxon>Bacillati</taxon>
        <taxon>Actinomycetota</taxon>
        <taxon>Actinomycetes</taxon>
        <taxon>Micromonosporales</taxon>
        <taxon>Micromonosporaceae</taxon>
        <taxon>Actinoplanes</taxon>
    </lineage>
</organism>
<dbReference type="RefSeq" id="WP_378070806.1">
    <property type="nucleotide sequence ID" value="NZ_JBHSBL010000023.1"/>
</dbReference>
<keyword evidence="2" id="KW-1003">Cell membrane</keyword>
<feature type="domain" description="Copper resistance protein D" evidence="13">
    <location>
        <begin position="366"/>
        <end position="468"/>
    </location>
</feature>
<feature type="transmembrane region" description="Helical" evidence="10">
    <location>
        <begin position="280"/>
        <end position="298"/>
    </location>
</feature>
<dbReference type="InterPro" id="IPR014756">
    <property type="entry name" value="Ig_E-set"/>
</dbReference>
<evidence type="ECO:0000256" key="7">
    <source>
        <dbReference type="ARBA" id="ARBA00023008"/>
    </source>
</evidence>
<keyword evidence="7" id="KW-0186">Copper</keyword>
<accession>A0ABV8J2Y3</accession>
<evidence type="ECO:0000256" key="3">
    <source>
        <dbReference type="ARBA" id="ARBA00022692"/>
    </source>
</evidence>
<evidence type="ECO:0000256" key="6">
    <source>
        <dbReference type="ARBA" id="ARBA00022989"/>
    </source>
</evidence>
<reference evidence="15" key="1">
    <citation type="journal article" date="2019" name="Int. J. Syst. Evol. Microbiol.">
        <title>The Global Catalogue of Microorganisms (GCM) 10K type strain sequencing project: providing services to taxonomists for standard genome sequencing and annotation.</title>
        <authorList>
            <consortium name="The Broad Institute Genomics Platform"/>
            <consortium name="The Broad Institute Genome Sequencing Center for Infectious Disease"/>
            <person name="Wu L."/>
            <person name="Ma J."/>
        </authorList>
    </citation>
    <scope>NUCLEOTIDE SEQUENCE [LARGE SCALE GENOMIC DNA]</scope>
    <source>
        <strain evidence="15">TBRC 5832</strain>
    </source>
</reference>
<proteinExistence type="predicted"/>
<dbReference type="InterPro" id="IPR008457">
    <property type="entry name" value="Cu-R_CopD_dom"/>
</dbReference>
<feature type="signal peptide" evidence="11">
    <location>
        <begin position="1"/>
        <end position="25"/>
    </location>
</feature>
<feature type="transmembrane region" description="Helical" evidence="10">
    <location>
        <begin position="336"/>
        <end position="356"/>
    </location>
</feature>
<feature type="transmembrane region" description="Helical" evidence="10">
    <location>
        <begin position="368"/>
        <end position="393"/>
    </location>
</feature>
<dbReference type="SUPFAM" id="SSF81296">
    <property type="entry name" value="E set domains"/>
    <property type="match status" value="1"/>
</dbReference>
<feature type="transmembrane region" description="Helical" evidence="10">
    <location>
        <begin position="238"/>
        <end position="260"/>
    </location>
</feature>
<feature type="transmembrane region" description="Helical" evidence="10">
    <location>
        <begin position="148"/>
        <end position="170"/>
    </location>
</feature>
<feature type="chain" id="PRO_5045259082" evidence="11">
    <location>
        <begin position="26"/>
        <end position="589"/>
    </location>
</feature>
<evidence type="ECO:0000256" key="10">
    <source>
        <dbReference type="SAM" id="Phobius"/>
    </source>
</evidence>
<comment type="subcellular location">
    <subcellularLocation>
        <location evidence="1">Cell membrane</location>
        <topology evidence="1">Multi-pass membrane protein</topology>
    </subcellularLocation>
</comment>
<gene>
    <name evidence="14" type="ORF">ACFO0C_33720</name>
</gene>
<dbReference type="PANTHER" id="PTHR34820">
    <property type="entry name" value="INNER MEMBRANE PROTEIN YEBZ"/>
    <property type="match status" value="1"/>
</dbReference>
<dbReference type="Proteomes" id="UP001595867">
    <property type="component" value="Unassembled WGS sequence"/>
</dbReference>
<keyword evidence="4" id="KW-0479">Metal-binding</keyword>
<evidence type="ECO:0000259" key="13">
    <source>
        <dbReference type="Pfam" id="PF05425"/>
    </source>
</evidence>
<evidence type="ECO:0000313" key="14">
    <source>
        <dbReference type="EMBL" id="MFC4069911.1"/>
    </source>
</evidence>
<keyword evidence="3 10" id="KW-0812">Transmembrane</keyword>
<evidence type="ECO:0000256" key="11">
    <source>
        <dbReference type="SAM" id="SignalP"/>
    </source>
</evidence>
<protein>
    <submittedName>
        <fullName evidence="14">Copper resistance protein CopC</fullName>
    </submittedName>
</protein>
<keyword evidence="6 10" id="KW-1133">Transmembrane helix</keyword>
<comment type="caution">
    <text evidence="14">The sequence shown here is derived from an EMBL/GenBank/DDBJ whole genome shotgun (WGS) entry which is preliminary data.</text>
</comment>
<dbReference type="PANTHER" id="PTHR34820:SF4">
    <property type="entry name" value="INNER MEMBRANE PROTEIN YEBZ"/>
    <property type="match status" value="1"/>
</dbReference>
<evidence type="ECO:0000256" key="5">
    <source>
        <dbReference type="ARBA" id="ARBA00022729"/>
    </source>
</evidence>
<evidence type="ECO:0000256" key="4">
    <source>
        <dbReference type="ARBA" id="ARBA00022723"/>
    </source>
</evidence>
<dbReference type="InterPro" id="IPR007348">
    <property type="entry name" value="CopC_dom"/>
</dbReference>
<evidence type="ECO:0000256" key="2">
    <source>
        <dbReference type="ARBA" id="ARBA00022475"/>
    </source>
</evidence>
<keyword evidence="5 11" id="KW-0732">Signal</keyword>
<evidence type="ECO:0000313" key="15">
    <source>
        <dbReference type="Proteomes" id="UP001595867"/>
    </source>
</evidence>
<evidence type="ECO:0000259" key="12">
    <source>
        <dbReference type="Pfam" id="PF04234"/>
    </source>
</evidence>
<sequence length="589" mass="60093">MIRRLGTVALLFVALLLGSAQPVRAHATLVGTDPAQGAVLATAPNRILLTFDETVRGVPDGVQIFDARGELVEARTTVTGAALTVDLAGQLGTGTTVLTWRVVSDDGHPISGALTFSVGAATTPAVTTLTAGASTVPDVPWPLTAARWVGYTALLLAAGLVVFTAFLLPGTTGTGLPRRRPTNTPPAGTGLPRRCPADTPPAGTGLPRRRPTDTPPADLPPTAGSSSPRRRLTTALRAAAAVAVGAWVIAVPITAVYLLGGGPELLARGATWSSVPPTEYAVGAAVAVGLVAAVALLGRRRPVGAVLFAAIAATAPALTGHTRATNPAALAIGADVLHLLAGSVWLGGLAGLALTLPGLAGRDAAATLARFSTTAAAVLAALVATGALLTWRILGSWSALTGTGYGRLLLTKIAIAVIAVAIAAWNRWSLLPRIQKTTRRTEHTRPVVRAVTAEAAMLLAALLVTGFLVDTSPGTKTEPAATAADRGPRTTTLGDIQVQADLSPLTRGPNTVTLRMTSTTGEPAEGVAPPVVRLTSDRASLGAVPLTQVSPGFYTAQVTIPAPGIWRMQVSLRVTEFTNPVAELDFEVS</sequence>
<keyword evidence="8 10" id="KW-0472">Membrane</keyword>
<feature type="domain" description="CopC" evidence="12">
    <location>
        <begin position="26"/>
        <end position="118"/>
    </location>
</feature>
<dbReference type="Gene3D" id="2.60.40.1220">
    <property type="match status" value="1"/>
</dbReference>